<dbReference type="Pfam" id="PF00550">
    <property type="entry name" value="PP-binding"/>
    <property type="match status" value="1"/>
</dbReference>
<evidence type="ECO:0000259" key="4">
    <source>
        <dbReference type="PROSITE" id="PS50075"/>
    </source>
</evidence>
<dbReference type="Gene3D" id="3.30.559.10">
    <property type="entry name" value="Chloramphenicol acetyltransferase-like domain"/>
    <property type="match status" value="1"/>
</dbReference>
<dbReference type="Gene3D" id="1.10.1200.10">
    <property type="entry name" value="ACP-like"/>
    <property type="match status" value="1"/>
</dbReference>
<dbReference type="PROSITE" id="PS50075">
    <property type="entry name" value="CARRIER"/>
    <property type="match status" value="1"/>
</dbReference>
<evidence type="ECO:0000256" key="1">
    <source>
        <dbReference type="ARBA" id="ARBA00001957"/>
    </source>
</evidence>
<accession>A0ABW1E0C9</accession>
<dbReference type="PROSITE" id="PS00012">
    <property type="entry name" value="PHOSPHOPANTETHEINE"/>
    <property type="match status" value="1"/>
</dbReference>
<dbReference type="InterPro" id="IPR006162">
    <property type="entry name" value="Ppantetheine_attach_site"/>
</dbReference>
<dbReference type="InterPro" id="IPR036736">
    <property type="entry name" value="ACP-like_sf"/>
</dbReference>
<dbReference type="Proteomes" id="UP001596180">
    <property type="component" value="Unassembled WGS sequence"/>
</dbReference>
<evidence type="ECO:0000256" key="3">
    <source>
        <dbReference type="ARBA" id="ARBA00022553"/>
    </source>
</evidence>
<reference evidence="6" key="1">
    <citation type="journal article" date="2019" name="Int. J. Syst. Evol. Microbiol.">
        <title>The Global Catalogue of Microorganisms (GCM) 10K type strain sequencing project: providing services to taxonomists for standard genome sequencing and annotation.</title>
        <authorList>
            <consortium name="The Broad Institute Genomics Platform"/>
            <consortium name="The Broad Institute Genome Sequencing Center for Infectious Disease"/>
            <person name="Wu L."/>
            <person name="Ma J."/>
        </authorList>
    </citation>
    <scope>NUCLEOTIDE SEQUENCE [LARGE SCALE GENOMIC DNA]</scope>
    <source>
        <strain evidence="6">JCM 10411</strain>
    </source>
</reference>
<keyword evidence="6" id="KW-1185">Reference proteome</keyword>
<dbReference type="RefSeq" id="WP_381362974.1">
    <property type="nucleotide sequence ID" value="NZ_JBHSOA010000027.1"/>
</dbReference>
<evidence type="ECO:0000256" key="2">
    <source>
        <dbReference type="ARBA" id="ARBA00022450"/>
    </source>
</evidence>
<dbReference type="EMBL" id="JBHSOA010000027">
    <property type="protein sequence ID" value="MFC5852899.1"/>
    <property type="molecule type" value="Genomic_DNA"/>
</dbReference>
<comment type="caution">
    <text evidence="5">The sequence shown here is derived from an EMBL/GenBank/DDBJ whole genome shotgun (WGS) entry which is preliminary data.</text>
</comment>
<feature type="non-terminal residue" evidence="5">
    <location>
        <position position="388"/>
    </location>
</feature>
<dbReference type="InterPro" id="IPR009081">
    <property type="entry name" value="PP-bd_ACP"/>
</dbReference>
<proteinExistence type="predicted"/>
<dbReference type="PANTHER" id="PTHR45398">
    <property type="match status" value="1"/>
</dbReference>
<dbReference type="InterPro" id="IPR023213">
    <property type="entry name" value="CAT-like_dom_sf"/>
</dbReference>
<dbReference type="SUPFAM" id="SSF47336">
    <property type="entry name" value="ACP-like"/>
    <property type="match status" value="1"/>
</dbReference>
<organism evidence="5 6">
    <name type="scientific">Streptomyces chlorus</name>
    <dbReference type="NCBI Taxonomy" id="887452"/>
    <lineage>
        <taxon>Bacteria</taxon>
        <taxon>Bacillati</taxon>
        <taxon>Actinomycetota</taxon>
        <taxon>Actinomycetes</taxon>
        <taxon>Kitasatosporales</taxon>
        <taxon>Streptomycetaceae</taxon>
        <taxon>Streptomyces</taxon>
    </lineage>
</organism>
<name>A0ABW1E0C9_9ACTN</name>
<evidence type="ECO:0000313" key="5">
    <source>
        <dbReference type="EMBL" id="MFC5852899.1"/>
    </source>
</evidence>
<gene>
    <name evidence="5" type="ORF">ACFPZI_13940</name>
</gene>
<keyword evidence="3" id="KW-0597">Phosphoprotein</keyword>
<evidence type="ECO:0000313" key="6">
    <source>
        <dbReference type="Proteomes" id="UP001596180"/>
    </source>
</evidence>
<keyword evidence="2" id="KW-0596">Phosphopantetheine</keyword>
<protein>
    <submittedName>
        <fullName evidence="5">Condensation domain-containing protein</fullName>
    </submittedName>
</protein>
<dbReference type="Gene3D" id="3.30.559.30">
    <property type="entry name" value="Nonribosomal peptide synthetase, condensation domain"/>
    <property type="match status" value="1"/>
</dbReference>
<feature type="domain" description="Carrier" evidence="4">
    <location>
        <begin position="1"/>
        <end position="63"/>
    </location>
</feature>
<dbReference type="SUPFAM" id="SSF52777">
    <property type="entry name" value="CoA-dependent acyltransferases"/>
    <property type="match status" value="2"/>
</dbReference>
<sequence>MFAEVLGVASVGIDDGFFELGGDSILSIQLVSRARRAGAVLSVREVFEHQSVAGLAQVADWSGRGRDAGVVDEPVGVFAGLPIVSWLAERGGDWRGFNQSQVVRTPAGLSEAALCAGLQAVLDHHDGLRLRVVDASVSPVEVEVLPVGGVPAAGCLVRVDAVGCVGEERWRALVGEEAVRAREGLDPAAGVMVRLVWLDRGPLEWGALVVVAHHLVVDGVSWRVLLPDLAEAVTGAGSGGVLAPVGTSVRRWSSEVARQALSSGRAAELPWWQSVLAQRTAVADGELDPARDMHGSAGSYAIALSPEVSRVVLAETAGLFNAGLDDVLLAGLALALSRWASRSGDGDGWVLDLEGHGRDEELLPGADLSRTVGWFTSMYPVRVDAGPA</sequence>
<dbReference type="Pfam" id="PF00668">
    <property type="entry name" value="Condensation"/>
    <property type="match status" value="1"/>
</dbReference>
<dbReference type="InterPro" id="IPR001242">
    <property type="entry name" value="Condensation_dom"/>
</dbReference>
<comment type="cofactor">
    <cofactor evidence="1">
        <name>pantetheine 4'-phosphate</name>
        <dbReference type="ChEBI" id="CHEBI:47942"/>
    </cofactor>
</comment>
<dbReference type="PANTHER" id="PTHR45398:SF1">
    <property type="entry name" value="ENZYME, PUTATIVE (JCVI)-RELATED"/>
    <property type="match status" value="1"/>
</dbReference>